<gene>
    <name evidence="2" type="ORF">C6Y28_10405</name>
    <name evidence="3" type="ORF">HG933_00465</name>
</gene>
<dbReference type="RefSeq" id="WP_014016741.1">
    <property type="nucleotide sequence ID" value="NZ_CABMON010000001.1"/>
</dbReference>
<accession>A0A1M6LP45</accession>
<dbReference type="SMART" id="SM00347">
    <property type="entry name" value="HTH_MARR"/>
    <property type="match status" value="1"/>
</dbReference>
<reference evidence="2 4" key="1">
    <citation type="journal article" date="2018" name="Genome Announc.">
        <title>Complete genomes of two Megasphaera elsdenii strains, NCIMB 702410 and ATCC 25940.</title>
        <authorList>
            <person name="Hatmaker E.A."/>
            <person name="O'Dell K."/>
            <person name="Riley L.A."/>
            <person name="Klingeman D.M."/>
            <person name="Guss A.M."/>
        </authorList>
    </citation>
    <scope>NUCLEOTIDE SEQUENCE [LARGE SCALE GENOMIC DNA]</scope>
    <source>
        <strain evidence="2 4">NCIMB702410</strain>
    </source>
</reference>
<dbReference type="OrthoDB" id="6400170at2"/>
<dbReference type="AlphaFoldDB" id="A0A1M6LP45"/>
<dbReference type="Proteomes" id="UP000536773">
    <property type="component" value="Unassembled WGS sequence"/>
</dbReference>
<evidence type="ECO:0000313" key="2">
    <source>
        <dbReference type="EMBL" id="AVO28002.1"/>
    </source>
</evidence>
<dbReference type="InterPro" id="IPR039422">
    <property type="entry name" value="MarR/SlyA-like"/>
</dbReference>
<sequence>MRFEAFPTREELEEHARLVPEIEPSAVLAMLRISQAAEIIRSSINDVLTKQYHLSQGKLRVMIVLHQNPEGIAPSQLAAKTGVTRATITTMVKRMVRDGLATVVIDQEDKRGKKVSLTARGRQFMDQVLPGHYLRISTLMNRLSEDEQAELIRLLTKLSQP</sequence>
<dbReference type="Pfam" id="PF12802">
    <property type="entry name" value="MarR_2"/>
    <property type="match status" value="1"/>
</dbReference>
<dbReference type="SUPFAM" id="SSF46785">
    <property type="entry name" value="Winged helix' DNA-binding domain"/>
    <property type="match status" value="1"/>
</dbReference>
<dbReference type="Proteomes" id="UP000238358">
    <property type="component" value="Chromosome"/>
</dbReference>
<dbReference type="PRINTS" id="PR00598">
    <property type="entry name" value="HTHMARR"/>
</dbReference>
<dbReference type="GO" id="GO:0006950">
    <property type="term" value="P:response to stress"/>
    <property type="evidence" value="ECO:0007669"/>
    <property type="project" value="TreeGrafter"/>
</dbReference>
<feature type="domain" description="HTH marR-type" evidence="1">
    <location>
        <begin position="23"/>
        <end position="160"/>
    </location>
</feature>
<evidence type="ECO:0000259" key="1">
    <source>
        <dbReference type="PROSITE" id="PS50995"/>
    </source>
</evidence>
<proteinExistence type="predicted"/>
<dbReference type="GO" id="GO:0003700">
    <property type="term" value="F:DNA-binding transcription factor activity"/>
    <property type="evidence" value="ECO:0007669"/>
    <property type="project" value="InterPro"/>
</dbReference>
<dbReference type="PROSITE" id="PS50995">
    <property type="entry name" value="HTH_MARR_2"/>
    <property type="match status" value="1"/>
</dbReference>
<dbReference type="GeneID" id="97492650"/>
<dbReference type="Gene3D" id="1.10.10.10">
    <property type="entry name" value="Winged helix-like DNA-binding domain superfamily/Winged helix DNA-binding domain"/>
    <property type="match status" value="1"/>
</dbReference>
<evidence type="ECO:0000313" key="4">
    <source>
        <dbReference type="Proteomes" id="UP000238358"/>
    </source>
</evidence>
<name>A0A1M6LP45_MEGEL</name>
<protein>
    <submittedName>
        <fullName evidence="3">MarR family transcriptional regulator</fullName>
    </submittedName>
</protein>
<dbReference type="InterPro" id="IPR036390">
    <property type="entry name" value="WH_DNA-bd_sf"/>
</dbReference>
<dbReference type="InterPro" id="IPR036388">
    <property type="entry name" value="WH-like_DNA-bd_sf"/>
</dbReference>
<organism evidence="3 5">
    <name type="scientific">Megasphaera elsdenii</name>
    <dbReference type="NCBI Taxonomy" id="907"/>
    <lineage>
        <taxon>Bacteria</taxon>
        <taxon>Bacillati</taxon>
        <taxon>Bacillota</taxon>
        <taxon>Negativicutes</taxon>
        <taxon>Veillonellales</taxon>
        <taxon>Veillonellaceae</taxon>
        <taxon>Megasphaera</taxon>
    </lineage>
</organism>
<reference evidence="3 5" key="2">
    <citation type="submission" date="2020-04" db="EMBL/GenBank/DDBJ databases">
        <authorList>
            <person name="Hitch T.C.A."/>
            <person name="Wylensek D."/>
            <person name="Clavel T."/>
        </authorList>
    </citation>
    <scope>NUCLEOTIDE SEQUENCE [LARGE SCALE GENOMIC DNA]</scope>
    <source>
        <strain evidence="3 5">WCA-386-APC-2A</strain>
    </source>
</reference>
<evidence type="ECO:0000313" key="3">
    <source>
        <dbReference type="EMBL" id="NMK37892.1"/>
    </source>
</evidence>
<dbReference type="PANTHER" id="PTHR33164:SF43">
    <property type="entry name" value="HTH-TYPE TRANSCRIPTIONAL REPRESSOR YETL"/>
    <property type="match status" value="1"/>
</dbReference>
<dbReference type="PANTHER" id="PTHR33164">
    <property type="entry name" value="TRANSCRIPTIONAL REGULATOR, MARR FAMILY"/>
    <property type="match status" value="1"/>
</dbReference>
<dbReference type="InterPro" id="IPR000835">
    <property type="entry name" value="HTH_MarR-typ"/>
</dbReference>
<dbReference type="EMBL" id="JABBJH010000001">
    <property type="protein sequence ID" value="NMK37892.1"/>
    <property type="molecule type" value="Genomic_DNA"/>
</dbReference>
<evidence type="ECO:0000313" key="5">
    <source>
        <dbReference type="Proteomes" id="UP000536773"/>
    </source>
</evidence>
<dbReference type="EMBL" id="CP027569">
    <property type="protein sequence ID" value="AVO28002.1"/>
    <property type="molecule type" value="Genomic_DNA"/>
</dbReference>